<proteinExistence type="predicted"/>
<accession>A0ABW3CBL8</accession>
<evidence type="ECO:0000259" key="1">
    <source>
        <dbReference type="Pfam" id="PF07883"/>
    </source>
</evidence>
<gene>
    <name evidence="2" type="ORF">ACFQ07_01665</name>
</gene>
<dbReference type="InterPro" id="IPR013096">
    <property type="entry name" value="Cupin_2"/>
</dbReference>
<dbReference type="CDD" id="cd02215">
    <property type="entry name" value="cupin_QDO_N_C"/>
    <property type="match status" value="1"/>
</dbReference>
<feature type="domain" description="Cupin type-2" evidence="1">
    <location>
        <begin position="31"/>
        <end position="87"/>
    </location>
</feature>
<dbReference type="InterPro" id="IPR053146">
    <property type="entry name" value="QDO-like"/>
</dbReference>
<comment type="caution">
    <text evidence="2">The sequence shown here is derived from an EMBL/GenBank/DDBJ whole genome shotgun (WGS) entry which is preliminary data.</text>
</comment>
<sequence length="143" mass="15357">MPFPFFSQTMSILASKRDTNGVLGVVEVAGPRGSVPPLHVHRHEDEAFYVLEGEYSVFIGDNVIAASSGGWVWGPRGVPHGYQVNSERGRHLSLVMPGGFEAFFEEVSAIATPDADPRNEASRIAEIAARYGVQLLGPAPPPS</sequence>
<evidence type="ECO:0000313" key="2">
    <source>
        <dbReference type="EMBL" id="MFD0850921.1"/>
    </source>
</evidence>
<dbReference type="PANTHER" id="PTHR36440">
    <property type="entry name" value="PUTATIVE (AFU_ORTHOLOGUE AFUA_8G07350)-RELATED"/>
    <property type="match status" value="1"/>
</dbReference>
<reference evidence="3" key="1">
    <citation type="journal article" date="2019" name="Int. J. Syst. Evol. Microbiol.">
        <title>The Global Catalogue of Microorganisms (GCM) 10K type strain sequencing project: providing services to taxonomists for standard genome sequencing and annotation.</title>
        <authorList>
            <consortium name="The Broad Institute Genomics Platform"/>
            <consortium name="The Broad Institute Genome Sequencing Center for Infectious Disease"/>
            <person name="Wu L."/>
            <person name="Ma J."/>
        </authorList>
    </citation>
    <scope>NUCLEOTIDE SEQUENCE [LARGE SCALE GENOMIC DNA]</scope>
    <source>
        <strain evidence="3">JCM 31696</strain>
    </source>
</reference>
<dbReference type="SUPFAM" id="SSF51182">
    <property type="entry name" value="RmlC-like cupins"/>
    <property type="match status" value="1"/>
</dbReference>
<dbReference type="PANTHER" id="PTHR36440:SF1">
    <property type="entry name" value="PUTATIVE (AFU_ORTHOLOGUE AFUA_8G07350)-RELATED"/>
    <property type="match status" value="1"/>
</dbReference>
<protein>
    <submittedName>
        <fullName evidence="2">Quercetin 2,3-dioxygenase</fullName>
    </submittedName>
</protein>
<dbReference type="InterPro" id="IPR014710">
    <property type="entry name" value="RmlC-like_jellyroll"/>
</dbReference>
<organism evidence="2 3">
    <name type="scientific">Actinomadura adrarensis</name>
    <dbReference type="NCBI Taxonomy" id="1819600"/>
    <lineage>
        <taxon>Bacteria</taxon>
        <taxon>Bacillati</taxon>
        <taxon>Actinomycetota</taxon>
        <taxon>Actinomycetes</taxon>
        <taxon>Streptosporangiales</taxon>
        <taxon>Thermomonosporaceae</taxon>
        <taxon>Actinomadura</taxon>
    </lineage>
</organism>
<dbReference type="Proteomes" id="UP001597083">
    <property type="component" value="Unassembled WGS sequence"/>
</dbReference>
<dbReference type="InterPro" id="IPR011051">
    <property type="entry name" value="RmlC_Cupin_sf"/>
</dbReference>
<dbReference type="EMBL" id="JBHTIR010000189">
    <property type="protein sequence ID" value="MFD0850921.1"/>
    <property type="molecule type" value="Genomic_DNA"/>
</dbReference>
<name>A0ABW3CBL8_9ACTN</name>
<evidence type="ECO:0000313" key="3">
    <source>
        <dbReference type="Proteomes" id="UP001597083"/>
    </source>
</evidence>
<dbReference type="Gene3D" id="2.60.120.10">
    <property type="entry name" value="Jelly Rolls"/>
    <property type="match status" value="1"/>
</dbReference>
<dbReference type="Pfam" id="PF07883">
    <property type="entry name" value="Cupin_2"/>
    <property type="match status" value="1"/>
</dbReference>
<keyword evidence="3" id="KW-1185">Reference proteome</keyword>